<feature type="domain" description="Glycosyltransferase subfamily 4-like N-terminal" evidence="4">
    <location>
        <begin position="37"/>
        <end position="199"/>
    </location>
</feature>
<evidence type="ECO:0000313" key="6">
    <source>
        <dbReference type="Proteomes" id="UP001595937"/>
    </source>
</evidence>
<dbReference type="SUPFAM" id="SSF53756">
    <property type="entry name" value="UDP-Glycosyltransferase/glycogen phosphorylase"/>
    <property type="match status" value="1"/>
</dbReference>
<evidence type="ECO:0000256" key="3">
    <source>
        <dbReference type="ARBA" id="ARBA00022679"/>
    </source>
</evidence>
<dbReference type="Pfam" id="PF13692">
    <property type="entry name" value="Glyco_trans_1_4"/>
    <property type="match status" value="1"/>
</dbReference>
<evidence type="ECO:0000259" key="4">
    <source>
        <dbReference type="Pfam" id="PF13579"/>
    </source>
</evidence>
<keyword evidence="2" id="KW-0328">Glycosyltransferase</keyword>
<dbReference type="Proteomes" id="UP001595937">
    <property type="component" value="Unassembled WGS sequence"/>
</dbReference>
<evidence type="ECO:0000256" key="1">
    <source>
        <dbReference type="ARBA" id="ARBA00021292"/>
    </source>
</evidence>
<dbReference type="EMBL" id="JBHSLN010000004">
    <property type="protein sequence ID" value="MFC5296095.1"/>
    <property type="molecule type" value="Genomic_DNA"/>
</dbReference>
<dbReference type="InterPro" id="IPR028098">
    <property type="entry name" value="Glyco_trans_4-like_N"/>
</dbReference>
<dbReference type="InterPro" id="IPR050194">
    <property type="entry name" value="Glycosyltransferase_grp1"/>
</dbReference>
<gene>
    <name evidence="5" type="ORF">ACFPK8_01070</name>
</gene>
<organism evidence="5 6">
    <name type="scientific">Brachybacterium tyrofermentans</name>
    <dbReference type="NCBI Taxonomy" id="47848"/>
    <lineage>
        <taxon>Bacteria</taxon>
        <taxon>Bacillati</taxon>
        <taxon>Actinomycetota</taxon>
        <taxon>Actinomycetes</taxon>
        <taxon>Micrococcales</taxon>
        <taxon>Dermabacteraceae</taxon>
        <taxon>Brachybacterium</taxon>
    </lineage>
</organism>
<dbReference type="Pfam" id="PF13579">
    <property type="entry name" value="Glyco_trans_4_4"/>
    <property type="match status" value="1"/>
</dbReference>
<evidence type="ECO:0000256" key="2">
    <source>
        <dbReference type="ARBA" id="ARBA00022676"/>
    </source>
</evidence>
<evidence type="ECO:0000313" key="5">
    <source>
        <dbReference type="EMBL" id="MFC5296095.1"/>
    </source>
</evidence>
<keyword evidence="6" id="KW-1185">Reference proteome</keyword>
<reference evidence="6" key="1">
    <citation type="journal article" date="2019" name="Int. J. Syst. Evol. Microbiol.">
        <title>The Global Catalogue of Microorganisms (GCM) 10K type strain sequencing project: providing services to taxonomists for standard genome sequencing and annotation.</title>
        <authorList>
            <consortium name="The Broad Institute Genomics Platform"/>
            <consortium name="The Broad Institute Genome Sequencing Center for Infectious Disease"/>
            <person name="Wu L."/>
            <person name="Ma J."/>
        </authorList>
    </citation>
    <scope>NUCLEOTIDE SEQUENCE [LARGE SCALE GENOMIC DNA]</scope>
    <source>
        <strain evidence="6">CGMCC 1.16455</strain>
    </source>
</reference>
<keyword evidence="3" id="KW-0808">Transferase</keyword>
<dbReference type="PANTHER" id="PTHR45947">
    <property type="entry name" value="SULFOQUINOVOSYL TRANSFERASE SQD2"/>
    <property type="match status" value="1"/>
</dbReference>
<accession>A0ABW0FCN6</accession>
<proteinExistence type="predicted"/>
<dbReference type="Gene3D" id="3.40.50.2000">
    <property type="entry name" value="Glycogen Phosphorylase B"/>
    <property type="match status" value="2"/>
</dbReference>
<comment type="caution">
    <text evidence="5">The sequence shown here is derived from an EMBL/GenBank/DDBJ whole genome shotgun (WGS) entry which is preliminary data.</text>
</comment>
<dbReference type="RefSeq" id="WP_193117418.1">
    <property type="nucleotide sequence ID" value="NZ_BAAAIR010000007.1"/>
</dbReference>
<dbReference type="GeneID" id="303295970"/>
<protein>
    <recommendedName>
        <fullName evidence="1">D-inositol 3-phosphate glycosyltransferase</fullName>
    </recommendedName>
</protein>
<dbReference type="PANTHER" id="PTHR45947:SF3">
    <property type="entry name" value="SULFOQUINOVOSYL TRANSFERASE SQD2"/>
    <property type="match status" value="1"/>
</dbReference>
<name>A0ABW0FCN6_9MICO</name>
<sequence length="407" mass="43692">MARSRTARRRGRTRPPHVVVATRVYTPEPVAAAFRQEALVLALERAGAEVTVLTTTAPGAGSVRSRARKVSRWPVKRDSQGQVRGYVSYLSFDLPLALRLLLQRPMDALVLEPPPTTGMVGMVAAAIRRVPYTFYAADVWSDATESVDGVPTLVRTVVRWAEKTVWKRAARVLTISPGVQHRLEELIGSRPSLVMVGNGIDTDTFSDQGGTGGEQGPYFVYAGTVSEWQGAGVFVDAFARVRATHPTARLLFFSEGSGRDALEARVRAEGIEGIEFRDKIPPAQVAAHLRGAAAGLSSITPGQGYEFALPTKIYAATSTGTPVIHAGEGAAHDRIRDNALGWACDHDAEHVAEAMRAALEGEGHGEGGADPQHLRRWTLENASLGGCAMQGAEQVLASLEERSTRDG</sequence>